<organism evidence="4 5">
    <name type="scientific">Paragonimus skrjabini miyazakii</name>
    <dbReference type="NCBI Taxonomy" id="59628"/>
    <lineage>
        <taxon>Eukaryota</taxon>
        <taxon>Metazoa</taxon>
        <taxon>Spiralia</taxon>
        <taxon>Lophotrochozoa</taxon>
        <taxon>Platyhelminthes</taxon>
        <taxon>Trematoda</taxon>
        <taxon>Digenea</taxon>
        <taxon>Plagiorchiida</taxon>
        <taxon>Troglotremata</taxon>
        <taxon>Troglotrematidae</taxon>
        <taxon>Paragonimus</taxon>
    </lineage>
</organism>
<keyword evidence="1" id="KW-0479">Metal-binding</keyword>
<reference evidence="4" key="1">
    <citation type="submission" date="2019-07" db="EMBL/GenBank/DDBJ databases">
        <title>Annotation for the trematode Paragonimus miyazaki's.</title>
        <authorList>
            <person name="Choi Y.-J."/>
        </authorList>
    </citation>
    <scope>NUCLEOTIDE SEQUENCE</scope>
    <source>
        <strain evidence="4">Japan</strain>
    </source>
</reference>
<keyword evidence="3" id="KW-0862">Zinc</keyword>
<dbReference type="InterPro" id="IPR043145">
    <property type="entry name" value="Znf_ZZ_sf"/>
</dbReference>
<evidence type="ECO:0000313" key="5">
    <source>
        <dbReference type="Proteomes" id="UP000822476"/>
    </source>
</evidence>
<evidence type="ECO:0000256" key="1">
    <source>
        <dbReference type="ARBA" id="ARBA00022723"/>
    </source>
</evidence>
<protein>
    <recommendedName>
        <fullName evidence="6">ZZ-type domain-containing protein</fullName>
    </recommendedName>
</protein>
<dbReference type="Proteomes" id="UP000822476">
    <property type="component" value="Unassembled WGS sequence"/>
</dbReference>
<evidence type="ECO:0000313" key="4">
    <source>
        <dbReference type="EMBL" id="KAF7259219.1"/>
    </source>
</evidence>
<dbReference type="Gene3D" id="3.30.60.90">
    <property type="match status" value="1"/>
</dbReference>
<dbReference type="AlphaFoldDB" id="A0A8S9YVX5"/>
<gene>
    <name evidence="4" type="ORF">EG68_03005</name>
</gene>
<proteinExistence type="predicted"/>
<keyword evidence="5" id="KW-1185">Reference proteome</keyword>
<comment type="caution">
    <text evidence="4">The sequence shown here is derived from an EMBL/GenBank/DDBJ whole genome shotgun (WGS) entry which is preliminary data.</text>
</comment>
<dbReference type="SUPFAM" id="SSF57850">
    <property type="entry name" value="RING/U-box"/>
    <property type="match status" value="1"/>
</dbReference>
<dbReference type="GO" id="GO:0008270">
    <property type="term" value="F:zinc ion binding"/>
    <property type="evidence" value="ECO:0007669"/>
    <property type="project" value="UniProtKB-KW"/>
</dbReference>
<dbReference type="SUPFAM" id="SSF46934">
    <property type="entry name" value="UBA-like"/>
    <property type="match status" value="1"/>
</dbReference>
<dbReference type="EMBL" id="JTDE01001306">
    <property type="protein sequence ID" value="KAF7259219.1"/>
    <property type="molecule type" value="Genomic_DNA"/>
</dbReference>
<evidence type="ECO:0000256" key="3">
    <source>
        <dbReference type="ARBA" id="ARBA00022833"/>
    </source>
</evidence>
<name>A0A8S9YVX5_9TREM</name>
<dbReference type="InterPro" id="IPR009060">
    <property type="entry name" value="UBA-like_sf"/>
</dbReference>
<dbReference type="Gene3D" id="1.10.8.10">
    <property type="entry name" value="DNA helicase RuvA subunit, C-terminal domain"/>
    <property type="match status" value="1"/>
</dbReference>
<sequence>MFVLRIAFPSVNRAEKFVMYEWPFRSSVRELTWEGFVNRLNEQTKTKRGKFYVSWHDGEEYCTISTTKSLQEAIQSMIRRDPQTNPLLFVFPVVAEEDHHKMSAFFGGCLPEELPRDFRESVGKAEELNMSDYSCLGPDTSYDLVCTSCQRSNWPGDKFACVVCPRVVYCGECYQDGSVHTEHPFLVTRHGAPFPNPLLRAVKAVVSGINIYNSSDEEGSTPDTASVCDLELGSSVYSETSFRDSNVIVPTTVDPMVAQAIAQLRDMGFEQDYAQLYQLAVEEHGDVNNMIEKLTS</sequence>
<keyword evidence="2" id="KW-0863">Zinc-finger</keyword>
<dbReference type="OrthoDB" id="6249603at2759"/>
<accession>A0A8S9YVX5</accession>
<evidence type="ECO:0000256" key="2">
    <source>
        <dbReference type="ARBA" id="ARBA00022771"/>
    </source>
</evidence>
<evidence type="ECO:0008006" key="6">
    <source>
        <dbReference type="Google" id="ProtNLM"/>
    </source>
</evidence>